<dbReference type="SUPFAM" id="SSF51695">
    <property type="entry name" value="PLC-like phosphodiesterases"/>
    <property type="match status" value="2"/>
</dbReference>
<dbReference type="InterPro" id="IPR017946">
    <property type="entry name" value="PLC-like_Pdiesterase_TIM-brl"/>
</dbReference>
<dbReference type="Proteomes" id="UP000294257">
    <property type="component" value="Unassembled WGS sequence"/>
</dbReference>
<dbReference type="InterPro" id="IPR030395">
    <property type="entry name" value="GP_PDE_dom"/>
</dbReference>
<feature type="domain" description="GP-PDE" evidence="1">
    <location>
        <begin position="351"/>
        <end position="674"/>
    </location>
</feature>
<accession>A0A4Q7KBA4</accession>
<dbReference type="PANTHER" id="PTHR46211:SF14">
    <property type="entry name" value="GLYCEROPHOSPHODIESTER PHOSPHODIESTERASE"/>
    <property type="match status" value="1"/>
</dbReference>
<sequence>MWRAVGAGLLATLAATAVIVVAPNTNAEPARHREFDLQAHRGGLGLRSESTLSSFGNALRLGVSTLELDVQITEDGQAVVTHDRKVDGRKCVDTAPPTSGDPEFPYVGKFVKTLTLAQVKTLDCGSKALPDKPGQVISPGSRMPRLAEVFDLVKRYRADDVKLNIETKVEAGAPDQTAPREQFVQVTAAEIRAAGFERRVSIQSFDWGALTRMREVAPRLPVVALTNYDFLQTGQPGASPWLGGIDIDDFGGDPIAAVKSFGATAFSPVHGFPQGGSVTDPDYRPYVTREMVEHAHRNRIAVIPWTVNDVPTMSKLIDDGVDGLITDYPDRLRALLDSRGYRLPRASASPFDVQGHRGARAVRPENTLAAFRYALANADVSTLELDTGVTEDGVLVVSHDRTVNGSHCVDTGPARPGDPEFPYVGKRVRELTLVQVKTVDCGSKTLPEFPNQQPAPGERIPTLAEVFDIVRASGRTDVRLNIETKISPLVDDTAPYQEFTGRLVSAIAHAGFAERATIQSFDWRTIMLARRLHPRIDTVALVWQYGPDECRTLEDECSLRAVYDDPSVRSPWTGGLDWWKHRDLGRLVRSAGAGTVSANWQVHDPRQVKAPSPDWYLRTDPAYFHGPETGSLQQKHGLKVVPYTVNDEATMQRVIDLGVDGIISDDPDRLIAVARRNGLR</sequence>
<name>A0A4Q7KBA4_9PSEU</name>
<keyword evidence="3" id="KW-1185">Reference proteome</keyword>
<evidence type="ECO:0000313" key="2">
    <source>
        <dbReference type="EMBL" id="RZS29787.1"/>
    </source>
</evidence>
<gene>
    <name evidence="2" type="ORF">EV193_11841</name>
</gene>
<dbReference type="PROSITE" id="PS51704">
    <property type="entry name" value="GP_PDE"/>
    <property type="match status" value="2"/>
</dbReference>
<reference evidence="2 3" key="1">
    <citation type="submission" date="2019-02" db="EMBL/GenBank/DDBJ databases">
        <title>Genomic Encyclopedia of Type Strains, Phase IV (KMG-IV): sequencing the most valuable type-strain genomes for metagenomic binning, comparative biology and taxonomic classification.</title>
        <authorList>
            <person name="Goeker M."/>
        </authorList>
    </citation>
    <scope>NUCLEOTIDE SEQUENCE [LARGE SCALE GENOMIC DNA]</scope>
    <source>
        <strain evidence="2 3">DSM 101727</strain>
    </source>
</reference>
<proteinExistence type="predicted"/>
<dbReference type="PROSITE" id="PS50007">
    <property type="entry name" value="PIPLC_X_DOMAIN"/>
    <property type="match status" value="1"/>
</dbReference>
<dbReference type="PANTHER" id="PTHR46211">
    <property type="entry name" value="GLYCEROPHOSPHORYL DIESTER PHOSPHODIESTERASE"/>
    <property type="match status" value="1"/>
</dbReference>
<comment type="caution">
    <text evidence="2">The sequence shown here is derived from an EMBL/GenBank/DDBJ whole genome shotgun (WGS) entry which is preliminary data.</text>
</comment>
<dbReference type="Gene3D" id="3.20.20.190">
    <property type="entry name" value="Phosphatidylinositol (PI) phosphodiesterase"/>
    <property type="match status" value="2"/>
</dbReference>
<organism evidence="2 3">
    <name type="scientific">Herbihabitans rhizosphaerae</name>
    <dbReference type="NCBI Taxonomy" id="1872711"/>
    <lineage>
        <taxon>Bacteria</taxon>
        <taxon>Bacillati</taxon>
        <taxon>Actinomycetota</taxon>
        <taxon>Actinomycetes</taxon>
        <taxon>Pseudonocardiales</taxon>
        <taxon>Pseudonocardiaceae</taxon>
        <taxon>Herbihabitans</taxon>
    </lineage>
</organism>
<dbReference type="Pfam" id="PF03009">
    <property type="entry name" value="GDPD"/>
    <property type="match status" value="2"/>
</dbReference>
<dbReference type="EMBL" id="SGWQ01000018">
    <property type="protein sequence ID" value="RZS29787.1"/>
    <property type="molecule type" value="Genomic_DNA"/>
</dbReference>
<evidence type="ECO:0000259" key="1">
    <source>
        <dbReference type="PROSITE" id="PS51704"/>
    </source>
</evidence>
<feature type="domain" description="GP-PDE" evidence="1">
    <location>
        <begin position="35"/>
        <end position="336"/>
    </location>
</feature>
<protein>
    <submittedName>
        <fullName evidence="2">Glycerophosphoryl diester phosphodiesterase</fullName>
    </submittedName>
</protein>
<dbReference type="AlphaFoldDB" id="A0A4Q7KBA4"/>
<dbReference type="GO" id="GO:0008081">
    <property type="term" value="F:phosphoric diester hydrolase activity"/>
    <property type="evidence" value="ECO:0007669"/>
    <property type="project" value="InterPro"/>
</dbReference>
<evidence type="ECO:0000313" key="3">
    <source>
        <dbReference type="Proteomes" id="UP000294257"/>
    </source>
</evidence>
<dbReference type="GO" id="GO:0006629">
    <property type="term" value="P:lipid metabolic process"/>
    <property type="evidence" value="ECO:0007669"/>
    <property type="project" value="InterPro"/>
</dbReference>